<accession>A0A9W4WQ17</accession>
<gene>
    <name evidence="2" type="ORF">FWILDA_LOCUS8224</name>
</gene>
<dbReference type="EMBL" id="CAMKVN010001720">
    <property type="protein sequence ID" value="CAI2177717.1"/>
    <property type="molecule type" value="Genomic_DNA"/>
</dbReference>
<reference evidence="2" key="1">
    <citation type="submission" date="2022-08" db="EMBL/GenBank/DDBJ databases">
        <authorList>
            <person name="Kallberg Y."/>
            <person name="Tangrot J."/>
            <person name="Rosling A."/>
        </authorList>
    </citation>
    <scope>NUCLEOTIDE SEQUENCE</scope>
    <source>
        <strain evidence="2">Wild A</strain>
    </source>
</reference>
<evidence type="ECO:0000256" key="1">
    <source>
        <dbReference type="SAM" id="SignalP"/>
    </source>
</evidence>
<comment type="caution">
    <text evidence="2">The sequence shown here is derived from an EMBL/GenBank/DDBJ whole genome shotgun (WGS) entry which is preliminary data.</text>
</comment>
<keyword evidence="3" id="KW-1185">Reference proteome</keyword>
<protein>
    <submittedName>
        <fullName evidence="2">15383_t:CDS:1</fullName>
    </submittedName>
</protein>
<evidence type="ECO:0000313" key="2">
    <source>
        <dbReference type="EMBL" id="CAI2177717.1"/>
    </source>
</evidence>
<dbReference type="AlphaFoldDB" id="A0A9W4WQ17"/>
<sequence>MVKLSTIFFILAVVASAHGAQWNITVESESLFCTFLPNTPHQLIGDSETTAIPFCTTESPKAKGAKIFPTGFIQNKKFKRGKGFVQVTGSIDGTKYELFADDEGGQYDAKAPLHSTCVGYKYFVSLIEPKENQFCIRCCNIKSKCRTDISDQGCNVIVPPNGTYLHNA</sequence>
<dbReference type="Proteomes" id="UP001153678">
    <property type="component" value="Unassembled WGS sequence"/>
</dbReference>
<name>A0A9W4WQ17_9GLOM</name>
<feature type="signal peptide" evidence="1">
    <location>
        <begin position="1"/>
        <end position="19"/>
    </location>
</feature>
<proteinExistence type="predicted"/>
<keyword evidence="1" id="KW-0732">Signal</keyword>
<dbReference type="OrthoDB" id="3044029at2759"/>
<organism evidence="2 3">
    <name type="scientific">Funneliformis geosporum</name>
    <dbReference type="NCBI Taxonomy" id="1117311"/>
    <lineage>
        <taxon>Eukaryota</taxon>
        <taxon>Fungi</taxon>
        <taxon>Fungi incertae sedis</taxon>
        <taxon>Mucoromycota</taxon>
        <taxon>Glomeromycotina</taxon>
        <taxon>Glomeromycetes</taxon>
        <taxon>Glomerales</taxon>
        <taxon>Glomeraceae</taxon>
        <taxon>Funneliformis</taxon>
    </lineage>
</organism>
<evidence type="ECO:0000313" key="3">
    <source>
        <dbReference type="Proteomes" id="UP001153678"/>
    </source>
</evidence>
<feature type="chain" id="PRO_5040978222" evidence="1">
    <location>
        <begin position="20"/>
        <end position="168"/>
    </location>
</feature>